<keyword evidence="2" id="KW-1185">Reference proteome</keyword>
<name>A0ACD3A0I8_9AGAR</name>
<gene>
    <name evidence="1" type="ORF">BDN72DRAFT_851528</name>
</gene>
<sequence>MIFGAIHFISWHYAFPTHAQLLLWRISSVVLVAEPFCLALEAVLNWITDDSSLGTWKEAVASILLIFFSPSIVLGPIVYILARMAILIISFLTLRNPPSTALQTISWTTYIPHL</sequence>
<dbReference type="EMBL" id="ML209134">
    <property type="protein sequence ID" value="TFK58940.1"/>
    <property type="molecule type" value="Genomic_DNA"/>
</dbReference>
<evidence type="ECO:0000313" key="2">
    <source>
        <dbReference type="Proteomes" id="UP000308600"/>
    </source>
</evidence>
<proteinExistence type="predicted"/>
<protein>
    <submittedName>
        <fullName evidence="1">Uncharacterized protein</fullName>
    </submittedName>
</protein>
<evidence type="ECO:0000313" key="1">
    <source>
        <dbReference type="EMBL" id="TFK58940.1"/>
    </source>
</evidence>
<reference evidence="1 2" key="1">
    <citation type="journal article" date="2019" name="Nat. Ecol. Evol.">
        <title>Megaphylogeny resolves global patterns of mushroom evolution.</title>
        <authorList>
            <person name="Varga T."/>
            <person name="Krizsan K."/>
            <person name="Foldi C."/>
            <person name="Dima B."/>
            <person name="Sanchez-Garcia M."/>
            <person name="Sanchez-Ramirez S."/>
            <person name="Szollosi G.J."/>
            <person name="Szarkandi J.G."/>
            <person name="Papp V."/>
            <person name="Albert L."/>
            <person name="Andreopoulos W."/>
            <person name="Angelini C."/>
            <person name="Antonin V."/>
            <person name="Barry K.W."/>
            <person name="Bougher N.L."/>
            <person name="Buchanan P."/>
            <person name="Buyck B."/>
            <person name="Bense V."/>
            <person name="Catcheside P."/>
            <person name="Chovatia M."/>
            <person name="Cooper J."/>
            <person name="Damon W."/>
            <person name="Desjardin D."/>
            <person name="Finy P."/>
            <person name="Geml J."/>
            <person name="Haridas S."/>
            <person name="Hughes K."/>
            <person name="Justo A."/>
            <person name="Karasinski D."/>
            <person name="Kautmanova I."/>
            <person name="Kiss B."/>
            <person name="Kocsube S."/>
            <person name="Kotiranta H."/>
            <person name="LaButti K.M."/>
            <person name="Lechner B.E."/>
            <person name="Liimatainen K."/>
            <person name="Lipzen A."/>
            <person name="Lukacs Z."/>
            <person name="Mihaltcheva S."/>
            <person name="Morgado L.N."/>
            <person name="Niskanen T."/>
            <person name="Noordeloos M.E."/>
            <person name="Ohm R.A."/>
            <person name="Ortiz-Santana B."/>
            <person name="Ovrebo C."/>
            <person name="Racz N."/>
            <person name="Riley R."/>
            <person name="Savchenko A."/>
            <person name="Shiryaev A."/>
            <person name="Soop K."/>
            <person name="Spirin V."/>
            <person name="Szebenyi C."/>
            <person name="Tomsovsky M."/>
            <person name="Tulloss R.E."/>
            <person name="Uehling J."/>
            <person name="Grigoriev I.V."/>
            <person name="Vagvolgyi C."/>
            <person name="Papp T."/>
            <person name="Martin F.M."/>
            <person name="Miettinen O."/>
            <person name="Hibbett D.S."/>
            <person name="Nagy L.G."/>
        </authorList>
    </citation>
    <scope>NUCLEOTIDE SEQUENCE [LARGE SCALE GENOMIC DNA]</scope>
    <source>
        <strain evidence="1 2">NL-1719</strain>
    </source>
</reference>
<organism evidence="1 2">
    <name type="scientific">Pluteus cervinus</name>
    <dbReference type="NCBI Taxonomy" id="181527"/>
    <lineage>
        <taxon>Eukaryota</taxon>
        <taxon>Fungi</taxon>
        <taxon>Dikarya</taxon>
        <taxon>Basidiomycota</taxon>
        <taxon>Agaricomycotina</taxon>
        <taxon>Agaricomycetes</taxon>
        <taxon>Agaricomycetidae</taxon>
        <taxon>Agaricales</taxon>
        <taxon>Pluteineae</taxon>
        <taxon>Pluteaceae</taxon>
        <taxon>Pluteus</taxon>
    </lineage>
</organism>
<accession>A0ACD3A0I8</accession>
<dbReference type="Proteomes" id="UP000308600">
    <property type="component" value="Unassembled WGS sequence"/>
</dbReference>